<dbReference type="AlphaFoldDB" id="A0A4Y2TN03"/>
<dbReference type="Proteomes" id="UP000499080">
    <property type="component" value="Unassembled WGS sequence"/>
</dbReference>
<protein>
    <submittedName>
        <fullName evidence="1">Uncharacterized protein</fullName>
    </submittedName>
</protein>
<gene>
    <name evidence="1" type="ORF">AVEN_142631_1</name>
</gene>
<accession>A0A4Y2TN03</accession>
<sequence>MSYKSKQNEINLEKKDEMPLVVPDHEVIYIELLCQESGVIGGKFLGLEALRVPSMKPHSTEDLSYWTVTHSNDGWGTKRLLLVQRRIVDATVQVSSLSSDRRHKIMRLSPINTKFQKRDICILMS</sequence>
<organism evidence="1 2">
    <name type="scientific">Araneus ventricosus</name>
    <name type="common">Orbweaver spider</name>
    <name type="synonym">Epeira ventricosa</name>
    <dbReference type="NCBI Taxonomy" id="182803"/>
    <lineage>
        <taxon>Eukaryota</taxon>
        <taxon>Metazoa</taxon>
        <taxon>Ecdysozoa</taxon>
        <taxon>Arthropoda</taxon>
        <taxon>Chelicerata</taxon>
        <taxon>Arachnida</taxon>
        <taxon>Araneae</taxon>
        <taxon>Araneomorphae</taxon>
        <taxon>Entelegynae</taxon>
        <taxon>Araneoidea</taxon>
        <taxon>Araneidae</taxon>
        <taxon>Araneus</taxon>
    </lineage>
</organism>
<name>A0A4Y2TN03_ARAVE</name>
<comment type="caution">
    <text evidence="1">The sequence shown here is derived from an EMBL/GenBank/DDBJ whole genome shotgun (WGS) entry which is preliminary data.</text>
</comment>
<evidence type="ECO:0000313" key="1">
    <source>
        <dbReference type="EMBL" id="GBO02013.1"/>
    </source>
</evidence>
<reference evidence="1 2" key="1">
    <citation type="journal article" date="2019" name="Sci. Rep.">
        <title>Orb-weaving spider Araneus ventricosus genome elucidates the spidroin gene catalogue.</title>
        <authorList>
            <person name="Kono N."/>
            <person name="Nakamura H."/>
            <person name="Ohtoshi R."/>
            <person name="Moran D.A.P."/>
            <person name="Shinohara A."/>
            <person name="Yoshida Y."/>
            <person name="Fujiwara M."/>
            <person name="Mori M."/>
            <person name="Tomita M."/>
            <person name="Arakawa K."/>
        </authorList>
    </citation>
    <scope>NUCLEOTIDE SEQUENCE [LARGE SCALE GENOMIC DNA]</scope>
</reference>
<proteinExistence type="predicted"/>
<evidence type="ECO:0000313" key="2">
    <source>
        <dbReference type="Proteomes" id="UP000499080"/>
    </source>
</evidence>
<keyword evidence="2" id="KW-1185">Reference proteome</keyword>
<dbReference type="EMBL" id="BGPR01029895">
    <property type="protein sequence ID" value="GBO02013.1"/>
    <property type="molecule type" value="Genomic_DNA"/>
</dbReference>